<dbReference type="Proteomes" id="UP000319801">
    <property type="component" value="Unassembled WGS sequence"/>
</dbReference>
<reference evidence="1 2" key="1">
    <citation type="journal article" date="2019" name="Genome Biol. Evol.">
        <title>Whole-Genome Sequencing of the Giant Devil Catfish, Bagarius yarrelli.</title>
        <authorList>
            <person name="Jiang W."/>
            <person name="Lv Y."/>
            <person name="Cheng L."/>
            <person name="Yang K."/>
            <person name="Chao B."/>
            <person name="Wang X."/>
            <person name="Li Y."/>
            <person name="Pan X."/>
            <person name="You X."/>
            <person name="Zhang Y."/>
            <person name="Yang J."/>
            <person name="Li J."/>
            <person name="Zhang X."/>
            <person name="Liu S."/>
            <person name="Sun C."/>
            <person name="Yang J."/>
            <person name="Shi Q."/>
        </authorList>
    </citation>
    <scope>NUCLEOTIDE SEQUENCE [LARGE SCALE GENOMIC DNA]</scope>
    <source>
        <strain evidence="1">JWS20170419001</strain>
        <tissue evidence="1">Muscle</tissue>
    </source>
</reference>
<comment type="caution">
    <text evidence="1">The sequence shown here is derived from an EMBL/GenBank/DDBJ whole genome shotgun (WGS) entry which is preliminary data.</text>
</comment>
<organism evidence="1 2">
    <name type="scientific">Bagarius yarrelli</name>
    <name type="common">Goonch</name>
    <name type="synonym">Bagrus yarrelli</name>
    <dbReference type="NCBI Taxonomy" id="175774"/>
    <lineage>
        <taxon>Eukaryota</taxon>
        <taxon>Metazoa</taxon>
        <taxon>Chordata</taxon>
        <taxon>Craniata</taxon>
        <taxon>Vertebrata</taxon>
        <taxon>Euteleostomi</taxon>
        <taxon>Actinopterygii</taxon>
        <taxon>Neopterygii</taxon>
        <taxon>Teleostei</taxon>
        <taxon>Ostariophysi</taxon>
        <taxon>Siluriformes</taxon>
        <taxon>Sisoridae</taxon>
        <taxon>Sisorinae</taxon>
        <taxon>Bagarius</taxon>
    </lineage>
</organism>
<proteinExistence type="predicted"/>
<evidence type="ECO:0000313" key="1">
    <source>
        <dbReference type="EMBL" id="TSP36076.1"/>
    </source>
</evidence>
<dbReference type="EMBL" id="VCAZ01000075">
    <property type="protein sequence ID" value="TSP36076.1"/>
    <property type="molecule type" value="Genomic_DNA"/>
</dbReference>
<protein>
    <submittedName>
        <fullName evidence="1">Uncharacterized protein</fullName>
    </submittedName>
</protein>
<sequence length="135" mass="15048">MEGKESKKCKKKEKKEGKWLSILNNMLKTRLGPTLPGMHAEYYAKIARALHLAAIKQNAFTASQLCSARIRNVRVAALYPGQGGDEDVLDETLSVHCGTHRHTGCVETEYAKRLVCYLGGTDFKRGKDVNGEKRL</sequence>
<evidence type="ECO:0000313" key="2">
    <source>
        <dbReference type="Proteomes" id="UP000319801"/>
    </source>
</evidence>
<dbReference type="AlphaFoldDB" id="A0A556UXY0"/>
<accession>A0A556UXY0</accession>
<keyword evidence="2" id="KW-1185">Reference proteome</keyword>
<gene>
    <name evidence="1" type="ORF">Baya_10248</name>
</gene>
<name>A0A556UXY0_BAGYA</name>